<sequence>MELALLIVGGTLTVGAYMWYYATLGKKITEEEKAAGRDLTYEINPFTGSAKDVKEESITNYKINSRDLY</sequence>
<comment type="caution">
    <text evidence="1">The sequence shown here is derived from an EMBL/GenBank/DDBJ whole genome shotgun (WGS) entry which is preliminary data.</text>
</comment>
<dbReference type="AlphaFoldDB" id="A0AAX6NCF5"/>
<organism evidence="1 2">
    <name type="scientific">Priestia aryabhattai</name>
    <name type="common">Bacillus aryabhattai</name>
    <dbReference type="NCBI Taxonomy" id="412384"/>
    <lineage>
        <taxon>Bacteria</taxon>
        <taxon>Bacillati</taxon>
        <taxon>Bacillota</taxon>
        <taxon>Bacilli</taxon>
        <taxon>Bacillales</taxon>
        <taxon>Bacillaceae</taxon>
        <taxon>Priestia</taxon>
    </lineage>
</organism>
<evidence type="ECO:0000313" key="2">
    <source>
        <dbReference type="Proteomes" id="UP001269400"/>
    </source>
</evidence>
<reference evidence="1" key="1">
    <citation type="journal article" date="2022" name="J Environ Chem Eng">
        <title>Biodegradation of petroleum oil using a constructed nonpathogenic and heavy metal-tolerant bacterial consortium isolated from marine sponges.</title>
        <authorList>
            <person name="Dechsakulwatana C."/>
            <person name="Rungsihiranrut A."/>
            <person name="Muangchinda C."/>
            <person name="Ningthoujam R."/>
            <person name="Klankeo P."/>
            <person name="Pinyakong O."/>
        </authorList>
    </citation>
    <scope>NUCLEOTIDE SEQUENCE</scope>
    <source>
        <strain evidence="1">TL01-2</strain>
    </source>
</reference>
<dbReference type="RefSeq" id="WP_316910644.1">
    <property type="nucleotide sequence ID" value="NZ_JAPTGD010000002.1"/>
</dbReference>
<accession>A0AAX6NCF5</accession>
<proteinExistence type="predicted"/>
<protein>
    <submittedName>
        <fullName evidence="1">Uncharacterized protein</fullName>
    </submittedName>
</protein>
<reference evidence="1" key="2">
    <citation type="submission" date="2022-12" db="EMBL/GenBank/DDBJ databases">
        <authorList>
            <person name="Dechsakulwatana C."/>
            <person name="Rungsihiranrut A."/>
            <person name="Muangchinda C."/>
            <person name="Ningthoujam R."/>
            <person name="Klankeo P."/>
            <person name="Pinyakong O."/>
        </authorList>
    </citation>
    <scope>NUCLEOTIDE SEQUENCE</scope>
    <source>
        <strain evidence="1">TL01-2</strain>
    </source>
</reference>
<dbReference type="EMBL" id="JAPTGD010000002">
    <property type="protein sequence ID" value="MDU9693416.1"/>
    <property type="molecule type" value="Genomic_DNA"/>
</dbReference>
<name>A0AAX6NCF5_PRIAR</name>
<evidence type="ECO:0000313" key="1">
    <source>
        <dbReference type="EMBL" id="MDU9693416.1"/>
    </source>
</evidence>
<dbReference type="Proteomes" id="UP001269400">
    <property type="component" value="Unassembled WGS sequence"/>
</dbReference>
<gene>
    <name evidence="1" type="ORF">O0Q50_19775</name>
</gene>